<evidence type="ECO:0000313" key="4">
    <source>
        <dbReference type="EMBL" id="CAL1531568.1"/>
    </source>
</evidence>
<organism evidence="4 5">
    <name type="scientific">Lymnaea stagnalis</name>
    <name type="common">Great pond snail</name>
    <name type="synonym">Helix stagnalis</name>
    <dbReference type="NCBI Taxonomy" id="6523"/>
    <lineage>
        <taxon>Eukaryota</taxon>
        <taxon>Metazoa</taxon>
        <taxon>Spiralia</taxon>
        <taxon>Lophotrochozoa</taxon>
        <taxon>Mollusca</taxon>
        <taxon>Gastropoda</taxon>
        <taxon>Heterobranchia</taxon>
        <taxon>Euthyneura</taxon>
        <taxon>Panpulmonata</taxon>
        <taxon>Hygrophila</taxon>
        <taxon>Lymnaeoidea</taxon>
        <taxon>Lymnaeidae</taxon>
        <taxon>Lymnaea</taxon>
    </lineage>
</organism>
<feature type="non-terminal residue" evidence="4">
    <location>
        <position position="1"/>
    </location>
</feature>
<dbReference type="InterPro" id="IPR056857">
    <property type="entry name" value="TPR_AP5Z1_N"/>
</dbReference>
<evidence type="ECO:0000259" key="1">
    <source>
        <dbReference type="Pfam" id="PF14764"/>
    </source>
</evidence>
<dbReference type="PANTHER" id="PTHR46488">
    <property type="entry name" value="AP-5 COMPLEX SUBUNIT ZETA-1"/>
    <property type="match status" value="1"/>
</dbReference>
<feature type="domain" description="AP-5 complex subunit zeta-1 C-terminal TPR" evidence="3">
    <location>
        <begin position="429"/>
        <end position="739"/>
    </location>
</feature>
<feature type="domain" description="AP-5 complex subunit zeta-1 ARM repeats" evidence="1">
    <location>
        <begin position="300"/>
        <end position="417"/>
    </location>
</feature>
<keyword evidence="5" id="KW-1185">Reference proteome</keyword>
<gene>
    <name evidence="4" type="ORF">GSLYS_00005663001</name>
</gene>
<protein>
    <submittedName>
        <fullName evidence="4">Uncharacterized protein</fullName>
    </submittedName>
</protein>
<dbReference type="Pfam" id="PF14764">
    <property type="entry name" value="SPG48"/>
    <property type="match status" value="1"/>
</dbReference>
<dbReference type="InterPro" id="IPR028222">
    <property type="entry name" value="AP5Z1"/>
</dbReference>
<proteinExistence type="predicted"/>
<dbReference type="Proteomes" id="UP001497497">
    <property type="component" value="Unassembled WGS sequence"/>
</dbReference>
<evidence type="ECO:0000259" key="2">
    <source>
        <dbReference type="Pfam" id="PF25153"/>
    </source>
</evidence>
<dbReference type="Pfam" id="PF25154">
    <property type="entry name" value="TPR_AP5Z1_C"/>
    <property type="match status" value="1"/>
</dbReference>
<dbReference type="AlphaFoldDB" id="A0AAV2HDR0"/>
<dbReference type="InterPro" id="IPR056856">
    <property type="entry name" value="TPR_AP5Z1_C"/>
</dbReference>
<name>A0AAV2HDR0_LYMST</name>
<feature type="domain" description="AP-5 complex subunit zeta-1 N-terminal TPR" evidence="2">
    <location>
        <begin position="1"/>
        <end position="255"/>
    </location>
</feature>
<accession>A0AAV2HDR0</accession>
<evidence type="ECO:0000313" key="5">
    <source>
        <dbReference type="Proteomes" id="UP001497497"/>
    </source>
</evidence>
<sequence length="739" mass="83268">REATQEEIDGLCTEIREILSVPDKSLDCCGLLRQLFVILQASEATSEPCIPQGLVNNMLQILNTVGQQRSPGAGNRCILCHMILYELLPSDSHSECLNQILAQDGLTINLSSIIIMQDICSHCVKEALPNGVRWLQSQDFEKQKSGLLFVSAVLQLHGDMFDINLMTDVNEKMAQWLSNANLLQAPNPYAINRFRKDVENAVTEIDGTANTSIFTALSVGQYYTEDQFMNVFSFSVLFKWLLGVSKTVLFSAEQTEASDDQQVAVFKHAFGSLIPKAVDYCLRVIEQCERKAKALTDTELQTACLIESVQVLNVICSLDNDQTARIFQEVKRLNTRITQENPASPALIYILKFFFHHSSSVVHDPQETFRHYFIAVISSQFKDQGLMYDTVDFIYNNLAQLAETTDTLTDFFPNLFKILAWHPRIFMNEFAFFLPAMMNWETSVEIFHLLLDLPCMTAALEVMERSKKLDSSLSVSMDVDPSTSLEAFNSPRFRPLFNYITRCESHQGDTIDRLTSLHSVLKDCMSSTRVMVCCQLVPVLLKIWFETVRASNDSSYIALLIPVIIDRSGILYGVPELIQDVHKIFAKELLNLCKAFPDIVTLQKSDITEFLQTTANMAGRLEIYTNLIFAVGEYSAQSYCSDCTSDVIGKYYECLEVITYELLAQLCSTDHDVGIPKVVSVLMSALAKLASRSHDLIPRAILCLTKVAKQQNLILLNTFTREFLTQRATSLIALLKNPE</sequence>
<comment type="caution">
    <text evidence="4">The sequence shown here is derived from an EMBL/GenBank/DDBJ whole genome shotgun (WGS) entry which is preliminary data.</text>
</comment>
<dbReference type="PANTHER" id="PTHR46488:SF1">
    <property type="entry name" value="AP-5 COMPLEX SUBUNIT ZETA-1"/>
    <property type="match status" value="1"/>
</dbReference>
<dbReference type="Pfam" id="PF25153">
    <property type="entry name" value="TPR_AP5Z1"/>
    <property type="match status" value="1"/>
</dbReference>
<evidence type="ECO:0000259" key="3">
    <source>
        <dbReference type="Pfam" id="PF25154"/>
    </source>
</evidence>
<dbReference type="InterPro" id="IPR055450">
    <property type="entry name" value="AP5Z1_ARM"/>
</dbReference>
<dbReference type="EMBL" id="CAXITT010000093">
    <property type="protein sequence ID" value="CAL1531568.1"/>
    <property type="molecule type" value="Genomic_DNA"/>
</dbReference>
<reference evidence="4 5" key="1">
    <citation type="submission" date="2024-04" db="EMBL/GenBank/DDBJ databases">
        <authorList>
            <consortium name="Genoscope - CEA"/>
            <person name="William W."/>
        </authorList>
    </citation>
    <scope>NUCLEOTIDE SEQUENCE [LARGE SCALE GENOMIC DNA]</scope>
</reference>
<dbReference type="GO" id="GO:0044599">
    <property type="term" value="C:AP-5 adaptor complex"/>
    <property type="evidence" value="ECO:0007669"/>
    <property type="project" value="InterPro"/>
</dbReference>